<evidence type="ECO:0000256" key="1">
    <source>
        <dbReference type="SAM" id="MobiDB-lite"/>
    </source>
</evidence>
<dbReference type="AlphaFoldDB" id="A0A7W5AJV6"/>
<dbReference type="Pfam" id="PF08044">
    <property type="entry name" value="DUF1707"/>
    <property type="match status" value="1"/>
</dbReference>
<keyword evidence="2" id="KW-0812">Transmembrane</keyword>
<feature type="region of interest" description="Disordered" evidence="1">
    <location>
        <begin position="68"/>
        <end position="87"/>
    </location>
</feature>
<reference evidence="4 5" key="1">
    <citation type="submission" date="2020-08" db="EMBL/GenBank/DDBJ databases">
        <title>Genomic Encyclopedia of Type Strains, Phase III (KMG-III): the genomes of soil and plant-associated and newly described type strains.</title>
        <authorList>
            <person name="Whitman W."/>
        </authorList>
    </citation>
    <scope>NUCLEOTIDE SEQUENCE [LARGE SCALE GENOMIC DNA]</scope>
    <source>
        <strain evidence="4 5">CECT 3287</strain>
    </source>
</reference>
<dbReference type="EMBL" id="JACHXF010000011">
    <property type="protein sequence ID" value="MBB3097431.1"/>
    <property type="molecule type" value="Genomic_DNA"/>
</dbReference>
<dbReference type="PANTHER" id="PTHR40763">
    <property type="entry name" value="MEMBRANE PROTEIN-RELATED"/>
    <property type="match status" value="1"/>
</dbReference>
<evidence type="ECO:0000313" key="4">
    <source>
        <dbReference type="EMBL" id="MBB3097431.1"/>
    </source>
</evidence>
<comment type="caution">
    <text evidence="4">The sequence shown here is derived from an EMBL/GenBank/DDBJ whole genome shotgun (WGS) entry which is preliminary data.</text>
</comment>
<accession>A0A7W5AJV6</accession>
<gene>
    <name evidence="4" type="ORF">FHR83_005109</name>
</gene>
<dbReference type="PANTHER" id="PTHR40763:SF4">
    <property type="entry name" value="DUF1707 DOMAIN-CONTAINING PROTEIN"/>
    <property type="match status" value="1"/>
</dbReference>
<feature type="domain" description="DUF1707" evidence="3">
    <location>
        <begin position="6"/>
        <end position="58"/>
    </location>
</feature>
<organism evidence="4 5">
    <name type="scientific">Actinoplanes campanulatus</name>
    <dbReference type="NCBI Taxonomy" id="113559"/>
    <lineage>
        <taxon>Bacteria</taxon>
        <taxon>Bacillati</taxon>
        <taxon>Actinomycetota</taxon>
        <taxon>Actinomycetes</taxon>
        <taxon>Micromonosporales</taxon>
        <taxon>Micromonosporaceae</taxon>
        <taxon>Actinoplanes</taxon>
    </lineage>
</organism>
<keyword evidence="5" id="KW-1185">Reference proteome</keyword>
<evidence type="ECO:0000313" key="5">
    <source>
        <dbReference type="Proteomes" id="UP000590749"/>
    </source>
</evidence>
<dbReference type="RefSeq" id="WP_229794868.1">
    <property type="nucleotide sequence ID" value="NZ_BMPW01000011.1"/>
</dbReference>
<dbReference type="InterPro" id="IPR012551">
    <property type="entry name" value="DUF1707_SHOCT-like"/>
</dbReference>
<sequence length="140" mass="15392">MGHEGMRAGDSDRQKVADQLKAALDEGRLDLSEYDDRVQRAYAARTYGDLDGLLDDLPGTIPVEKSQVVPHEGVSGPVEKPASKHQGRSGFPGMLAVFVVCTLVWAMSSLGSGELQYFWPGWVLIPVVFAFFAQFGKRRH</sequence>
<feature type="transmembrane region" description="Helical" evidence="2">
    <location>
        <begin position="117"/>
        <end position="135"/>
    </location>
</feature>
<name>A0A7W5AJV6_9ACTN</name>
<feature type="transmembrane region" description="Helical" evidence="2">
    <location>
        <begin position="90"/>
        <end position="111"/>
    </location>
</feature>
<keyword evidence="2" id="KW-0472">Membrane</keyword>
<keyword evidence="2" id="KW-1133">Transmembrane helix</keyword>
<protein>
    <recommendedName>
        <fullName evidence="3">DUF1707 domain-containing protein</fullName>
    </recommendedName>
</protein>
<proteinExistence type="predicted"/>
<evidence type="ECO:0000256" key="2">
    <source>
        <dbReference type="SAM" id="Phobius"/>
    </source>
</evidence>
<dbReference type="Proteomes" id="UP000590749">
    <property type="component" value="Unassembled WGS sequence"/>
</dbReference>
<evidence type="ECO:0000259" key="3">
    <source>
        <dbReference type="Pfam" id="PF08044"/>
    </source>
</evidence>